<keyword evidence="11" id="KW-1185">Reference proteome</keyword>
<dbReference type="PIRSF" id="PIRSF000445">
    <property type="entry name" value="4pyrrol_synth_GluRdtase"/>
    <property type="match status" value="1"/>
</dbReference>
<evidence type="ECO:0000256" key="2">
    <source>
        <dbReference type="ARBA" id="ARBA00023002"/>
    </source>
</evidence>
<feature type="binding site" evidence="4 6">
    <location>
        <begin position="47"/>
        <end position="50"/>
    </location>
    <ligand>
        <name>substrate</name>
    </ligand>
</feature>
<evidence type="ECO:0000313" key="11">
    <source>
        <dbReference type="Proteomes" id="UP000000628"/>
    </source>
</evidence>
<dbReference type="AlphaFoldDB" id="C7R368"/>
<feature type="domain" description="Glutamyl-tRNA reductase N-terminal" evidence="9">
    <location>
        <begin position="8"/>
        <end position="170"/>
    </location>
</feature>
<comment type="function">
    <text evidence="4">Catalyzes the NADPH-dependent reduction of glutamyl-tRNA(Glu) to glutamate 1-semialdehyde (GSA).</text>
</comment>
<evidence type="ECO:0000256" key="5">
    <source>
        <dbReference type="PIRSR" id="PIRSR000445-1"/>
    </source>
</evidence>
<sequence>MVFVSMTASHHELDLEALEQLSQGARSASRNIMAACPGVTGSVVVATCNRFEVYLDTNDQVLASTSREDIRVDGGLSHAVTETIRLIARESGVAPERAQQAFTVRSGAEVVSHLFDVAAGLDSMVVGEREIAGQVRRALDTAHSERTTSPRLERLFQRALHTSKAVANQTQLSAQGRSIVSVALDLAEPSVPHWPQTAALVVGTGAYAGATVAALRSRGVTDISVFSPSGRAEVFAQSHPVTPVHDLLDAVSNSDIVLCCSGIGPRRAAVVDVRGEGQPTPAVEYVLEQAAVAAAREDVAGLAGDAEGDEFPLVIVDLALHRDVDPQVADLDAVVLMDLGTIRANAPEVADTSVRAARSLIGMATDEFVQAERVRRADSVIVDVVNRVEAARAARISWELAQAADGAGGHGDERTHDWVVRKVHARAGELLHRLISDVRARLNAGVALPDLLDDAAVSRDITEVLGVPVDHPNS</sequence>
<dbReference type="PANTHER" id="PTHR43013:SF1">
    <property type="entry name" value="GLUTAMYL-TRNA REDUCTASE"/>
    <property type="match status" value="1"/>
</dbReference>
<dbReference type="HOGENOM" id="CLU_035113_1_0_11"/>
<dbReference type="InterPro" id="IPR015895">
    <property type="entry name" value="4pyrrol_synth_GluRdtase_N"/>
</dbReference>
<reference evidence="10 11" key="1">
    <citation type="journal article" date="2009" name="Stand. Genomic Sci.">
        <title>Complete genome sequence of Jonesia denitrificans type strain (Prevot 55134).</title>
        <authorList>
            <person name="Pukall R."/>
            <person name="Gehrich-Schroter G."/>
            <person name="Lapidus A."/>
            <person name="Nolan M."/>
            <person name="Glavina Del Rio T."/>
            <person name="Lucas S."/>
            <person name="Chen F."/>
            <person name="Tice H."/>
            <person name="Pitluck S."/>
            <person name="Cheng J.F."/>
            <person name="Copeland A."/>
            <person name="Saunders E."/>
            <person name="Brettin T."/>
            <person name="Detter J.C."/>
            <person name="Bruce D."/>
            <person name="Goodwin L."/>
            <person name="Pati A."/>
            <person name="Ivanova N."/>
            <person name="Mavromatis K."/>
            <person name="Ovchinnikova G."/>
            <person name="Chen A."/>
            <person name="Palaniappan K."/>
            <person name="Land M."/>
            <person name="Hauser L."/>
            <person name="Chang Y.J."/>
            <person name="Jeffries C.D."/>
            <person name="Chain P."/>
            <person name="Goker M."/>
            <person name="Bristow J."/>
            <person name="Eisen J.A."/>
            <person name="Markowitz V."/>
            <person name="Hugenholtz P."/>
            <person name="Kyrpides N.C."/>
            <person name="Klenk H.P."/>
            <person name="Han C."/>
        </authorList>
    </citation>
    <scope>NUCLEOTIDE SEQUENCE [LARGE SCALE GENOMIC DNA]</scope>
    <source>
        <strain evidence="11">ATCC 14870 / DSM 20603 / BCRC 15368 / CIP 55.134 / JCM 11481 / NBRC 15587 / NCTC 10816 / Prevot 55134</strain>
    </source>
</reference>
<dbReference type="STRING" id="471856.Jden_2484"/>
<feature type="active site" description="Nucleophile" evidence="4 5">
    <location>
        <position position="48"/>
    </location>
</feature>
<comment type="subunit">
    <text evidence="4">Homodimer.</text>
</comment>
<dbReference type="SUPFAM" id="SSF51735">
    <property type="entry name" value="NAD(P)-binding Rossmann-fold domains"/>
    <property type="match status" value="1"/>
</dbReference>
<dbReference type="InterPro" id="IPR000343">
    <property type="entry name" value="4pyrrol_synth_GluRdtase"/>
</dbReference>
<protein>
    <recommendedName>
        <fullName evidence="4">Glutamyl-tRNA reductase</fullName>
        <shortName evidence="4">GluTR</shortName>
        <ecNumber evidence="4">1.2.1.70</ecNumber>
    </recommendedName>
</protein>
<keyword evidence="2 4" id="KW-0560">Oxidoreductase</keyword>
<dbReference type="InterPro" id="IPR036343">
    <property type="entry name" value="GluRdtase_N_sf"/>
</dbReference>
<dbReference type="eggNOG" id="COG0373">
    <property type="taxonomic scope" value="Bacteria"/>
</dbReference>
<dbReference type="PROSITE" id="PS00747">
    <property type="entry name" value="GLUTR"/>
    <property type="match status" value="1"/>
</dbReference>
<dbReference type="KEGG" id="jde:Jden_2484"/>
<dbReference type="GO" id="GO:0008883">
    <property type="term" value="F:glutamyl-tRNA reductase activity"/>
    <property type="evidence" value="ECO:0007669"/>
    <property type="project" value="UniProtKB-UniRule"/>
</dbReference>
<evidence type="ECO:0000256" key="3">
    <source>
        <dbReference type="ARBA" id="ARBA00023244"/>
    </source>
</evidence>
<dbReference type="InterPro" id="IPR036291">
    <property type="entry name" value="NAD(P)-bd_dom_sf"/>
</dbReference>
<gene>
    <name evidence="4" type="primary">hemA</name>
    <name evidence="10" type="ordered locus">Jden_2484</name>
</gene>
<dbReference type="HAMAP" id="MF_00087">
    <property type="entry name" value="Glu_tRNA_reductase"/>
    <property type="match status" value="1"/>
</dbReference>
<dbReference type="PANTHER" id="PTHR43013">
    <property type="entry name" value="GLUTAMYL-TRNA REDUCTASE"/>
    <property type="match status" value="1"/>
</dbReference>
<keyword evidence="1 4" id="KW-0521">NADP</keyword>
<comment type="domain">
    <text evidence="4">Possesses an unusual extended V-shaped dimeric structure with each monomer consisting of three distinct domains arranged along a curved 'spinal' alpha-helix. The N-terminal catalytic domain specifically recognizes the glutamate moiety of the substrate. The second domain is the NADPH-binding domain, and the third C-terminal domain is responsible for dimerization.</text>
</comment>
<feature type="binding site" evidence="4 6">
    <location>
        <begin position="128"/>
        <end position="130"/>
    </location>
    <ligand>
        <name>substrate</name>
    </ligand>
</feature>
<evidence type="ECO:0000256" key="7">
    <source>
        <dbReference type="PIRSR" id="PIRSR000445-3"/>
    </source>
</evidence>
<evidence type="ECO:0000313" key="10">
    <source>
        <dbReference type="EMBL" id="ACV10116.1"/>
    </source>
</evidence>
<comment type="pathway">
    <text evidence="4">Porphyrin-containing compound metabolism; protoporphyrin-IX biosynthesis; 5-aminolevulinate from L-glutamyl-tRNA(Glu): step 1/2.</text>
</comment>
<feature type="binding site" evidence="4 6">
    <location>
        <position position="134"/>
    </location>
    <ligand>
        <name>substrate</name>
    </ligand>
</feature>
<dbReference type="InterPro" id="IPR018214">
    <property type="entry name" value="GluRdtase_CS"/>
</dbReference>
<organism evidence="10 11">
    <name type="scientific">Jonesia denitrificans (strain ATCC 14870 / DSM 20603 / BCRC 15368 / CIP 55.134 / JCM 11481 / NBRC 15587 / NCTC 10816 / Prevot 55134)</name>
    <name type="common">Listeria denitrificans</name>
    <dbReference type="NCBI Taxonomy" id="471856"/>
    <lineage>
        <taxon>Bacteria</taxon>
        <taxon>Bacillati</taxon>
        <taxon>Actinomycetota</taxon>
        <taxon>Actinomycetes</taxon>
        <taxon>Micrococcales</taxon>
        <taxon>Jonesiaceae</taxon>
        <taxon>Jonesia</taxon>
    </lineage>
</organism>
<dbReference type="EMBL" id="CP001706">
    <property type="protein sequence ID" value="ACV10116.1"/>
    <property type="molecule type" value="Genomic_DNA"/>
</dbReference>
<dbReference type="GO" id="GO:0050661">
    <property type="term" value="F:NADP binding"/>
    <property type="evidence" value="ECO:0007669"/>
    <property type="project" value="InterPro"/>
</dbReference>
<dbReference type="Gene3D" id="3.30.460.30">
    <property type="entry name" value="Glutamyl-tRNA reductase, N-terminal domain"/>
    <property type="match status" value="1"/>
</dbReference>
<feature type="binding site" evidence="4 7">
    <location>
        <begin position="203"/>
        <end position="208"/>
    </location>
    <ligand>
        <name>NADP(+)</name>
        <dbReference type="ChEBI" id="CHEBI:58349"/>
    </ligand>
</feature>
<dbReference type="EC" id="1.2.1.70" evidence="4"/>
<evidence type="ECO:0000256" key="8">
    <source>
        <dbReference type="PIRSR" id="PIRSR000445-4"/>
    </source>
</evidence>
<accession>C7R368</accession>
<dbReference type="SUPFAM" id="SSF69742">
    <property type="entry name" value="Glutamyl tRNA-reductase catalytic, N-terminal domain"/>
    <property type="match status" value="1"/>
</dbReference>
<evidence type="ECO:0000256" key="1">
    <source>
        <dbReference type="ARBA" id="ARBA00022857"/>
    </source>
</evidence>
<feature type="site" description="Important for activity" evidence="4 8">
    <location>
        <position position="113"/>
    </location>
</feature>
<dbReference type="GO" id="GO:0019353">
    <property type="term" value="P:protoporphyrinogen IX biosynthetic process from glutamate"/>
    <property type="evidence" value="ECO:0007669"/>
    <property type="project" value="TreeGrafter"/>
</dbReference>
<feature type="binding site" evidence="4 6">
    <location>
        <position position="123"/>
    </location>
    <ligand>
        <name>substrate</name>
    </ligand>
</feature>
<dbReference type="Proteomes" id="UP000000628">
    <property type="component" value="Chromosome"/>
</dbReference>
<comment type="catalytic activity">
    <reaction evidence="4">
        <text>(S)-4-amino-5-oxopentanoate + tRNA(Glu) + NADP(+) = L-glutamyl-tRNA(Glu) + NADPH + H(+)</text>
        <dbReference type="Rhea" id="RHEA:12344"/>
        <dbReference type="Rhea" id="RHEA-COMP:9663"/>
        <dbReference type="Rhea" id="RHEA-COMP:9680"/>
        <dbReference type="ChEBI" id="CHEBI:15378"/>
        <dbReference type="ChEBI" id="CHEBI:57501"/>
        <dbReference type="ChEBI" id="CHEBI:57783"/>
        <dbReference type="ChEBI" id="CHEBI:58349"/>
        <dbReference type="ChEBI" id="CHEBI:78442"/>
        <dbReference type="ChEBI" id="CHEBI:78520"/>
        <dbReference type="EC" id="1.2.1.70"/>
    </reaction>
</comment>
<keyword evidence="3 4" id="KW-0627">Porphyrin biosynthesis</keyword>
<proteinExistence type="inferred from homology"/>
<dbReference type="Gene3D" id="3.40.50.720">
    <property type="entry name" value="NAD(P)-binding Rossmann-like Domain"/>
    <property type="match status" value="1"/>
</dbReference>
<dbReference type="UniPathway" id="UPA00251">
    <property type="reaction ID" value="UER00316"/>
</dbReference>
<evidence type="ECO:0000256" key="4">
    <source>
        <dbReference type="HAMAP-Rule" id="MF_00087"/>
    </source>
</evidence>
<evidence type="ECO:0000259" key="9">
    <source>
        <dbReference type="Pfam" id="PF05201"/>
    </source>
</evidence>
<evidence type="ECO:0000256" key="6">
    <source>
        <dbReference type="PIRSR" id="PIRSR000445-2"/>
    </source>
</evidence>
<name>C7R368_JONDD</name>
<dbReference type="Pfam" id="PF05201">
    <property type="entry name" value="GlutR_N"/>
    <property type="match status" value="1"/>
</dbReference>
<dbReference type="NCBIfam" id="NF000750">
    <property type="entry name" value="PRK00045.3-4"/>
    <property type="match status" value="1"/>
</dbReference>
<comment type="similarity">
    <text evidence="4">Belongs to the glutamyl-tRNA reductase family.</text>
</comment>
<comment type="miscellaneous">
    <text evidence="4">During catalysis, the active site Cys acts as a nucleophile attacking the alpha-carbonyl group of tRNA-bound glutamate with the formation of a thioester intermediate between enzyme and glutamate, and the concomitant release of tRNA(Glu). The thioester intermediate is finally reduced by direct hydride transfer from NADPH, to form the product GSA.</text>
</comment>